<dbReference type="Proteomes" id="UP000748756">
    <property type="component" value="Unassembled WGS sequence"/>
</dbReference>
<feature type="compositionally biased region" description="Polar residues" evidence="1">
    <location>
        <begin position="1093"/>
        <end position="1105"/>
    </location>
</feature>
<feature type="domain" description="Arm-like repeat" evidence="2">
    <location>
        <begin position="240"/>
        <end position="549"/>
    </location>
</feature>
<organism evidence="3 4">
    <name type="scientific">Linnemannia schmuckeri</name>
    <dbReference type="NCBI Taxonomy" id="64567"/>
    <lineage>
        <taxon>Eukaryota</taxon>
        <taxon>Fungi</taxon>
        <taxon>Fungi incertae sedis</taxon>
        <taxon>Mucoromycota</taxon>
        <taxon>Mortierellomycotina</taxon>
        <taxon>Mortierellomycetes</taxon>
        <taxon>Mortierellales</taxon>
        <taxon>Mortierellaceae</taxon>
        <taxon>Linnemannia</taxon>
    </lineage>
</organism>
<comment type="caution">
    <text evidence="3">The sequence shown here is derived from an EMBL/GenBank/DDBJ whole genome shotgun (WGS) entry which is preliminary data.</text>
</comment>
<sequence length="1450" mass="159294">MTDHAASNDYPDRVEITLEGRDTLNRLNVFAKEAIEPFTKTDRTLSSAIAAIHLENSKILSPDFVHLNKQIPHRNESGLGISLATAPAGKPTTRCVDPKTPIQLTRRSLSSLPVAQQPSSRPSLANVSQASNSQPIVYPGDAAEPTNFLVLPRSVAPSPSVVQQIPPLINKIFLDNIAKPVLRSSLPNLAFLFKSTHQLAFGLSLLTQDPTLSSSFIPMRSKAQGLVVTKDERAWISKMRMATEEHDHLRWLAAQVVTQFLKSQHKDAASIEEVMLLGAVLERKEYCGVLSALIGQLEQEKLTDVDLLQALVQFLSSAPPRHLIDDDFVRILRVLRGRLKDTHKALNEKPGSDHVYHLSTTIARVLDAMIESRIHGLHRAEDHLPLLDLLAELKESVDPYLKFQATYAWQALQYVGDDETPLHAVLRFGGGVTKAALGVTSVFKLDPEHLFNGLCELRQAAAQAYDVVKAGVEGAQAFRAGGEGVIDGMLKGFRSGAKKAWYPALQAARLFIRGGQLADFERVIYEAPCCREPEFQMGVCQLLGEVAADPIWELTTRQQAVNLLRQLYRSDAAWVVNTGVKEGILGILRCLSMTESGTIQLQAAVLFENLTYDRVGGPPGPYPLVLRLPIPTASPLLDKALKIQSIKHNLLRMKTARLAHHNQAIYIPPHAKADPQAPDEEATLLLDQVREFLESERQVFLVIGDSGSGKSTFSLHLEHTLWNAYEQGSSRIPLYIHLPALRCLTSLIDEQLMTHHFDNSTIQELKLAGQEFIVICDGYDEARLATNLHSCNGWNQPFGWNTKMIVSCRSTYLRREYHTRFQPMPSSPYDAPLPHLFQEAVIVPFSQGQIKEYVEQFVQGSAMHEMFCRKEVQWSAEKYLDMIERIPNLAELVKNPFLLTLALNALPDVVMNEAEGGTDSITTHKTATAGVTDMTRLQLYKSFVDQWLDINKRRLATSLTLQYPTTTHTLTTTPTAASILQDLIDEGFKETALDFLQSLAAAIYKHQRGKPVVEYRHRSDKATWKAAFFGPELDITLLRESSPLTKVEKWHFFIHRSLLEYFYSCHLARTTRSQYGFKKPALAEAVSMEQSRDAANNNQQVNGTNPDVRVPSMTVPDSPIFSTTRGNNVKSRDTYEAVPIFDGTDALSDGEGDRSKRQQVVESDDEDEELEDNNSPLPSENVSETKTFTVDTDTNKAGTGPQLLPPLPSFKVLALTTPPKGIGIPPVPPMESINSALPKTASLALASGLSMVSAVSKLNLGSIRTISTISSSPPGAPPPLPAVAGHSSSPRVISPPSKRPKGISPLKIRNDQLTPPPGRDSESISPPVDSQGVLVLFPPSGTPPIKPSDSPSLGPLLNPPAAMPPSPVLNGSSPAVAKAEVDVPCNPVSPIVYIPTTTYKGKSETKIEADPSPALPSETRPAPPRQVPMGFPVVAPLDPHLFPKRSPSEL</sequence>
<evidence type="ECO:0000259" key="2">
    <source>
        <dbReference type="Pfam" id="PF23948"/>
    </source>
</evidence>
<dbReference type="InterPro" id="IPR056251">
    <property type="entry name" value="Arm_rpt_dom"/>
</dbReference>
<dbReference type="Gene3D" id="3.40.50.300">
    <property type="entry name" value="P-loop containing nucleotide triphosphate hydrolases"/>
    <property type="match status" value="1"/>
</dbReference>
<reference evidence="3" key="1">
    <citation type="journal article" date="2020" name="Fungal Divers.">
        <title>Resolving the Mortierellaceae phylogeny through synthesis of multi-gene phylogenetics and phylogenomics.</title>
        <authorList>
            <person name="Vandepol N."/>
            <person name="Liber J."/>
            <person name="Desiro A."/>
            <person name="Na H."/>
            <person name="Kennedy M."/>
            <person name="Barry K."/>
            <person name="Grigoriev I.V."/>
            <person name="Miller A.N."/>
            <person name="O'Donnell K."/>
            <person name="Stajich J.E."/>
            <person name="Bonito G."/>
        </authorList>
    </citation>
    <scope>NUCLEOTIDE SEQUENCE</scope>
    <source>
        <strain evidence="3">NRRL 6426</strain>
    </source>
</reference>
<feature type="region of interest" description="Disordered" evidence="1">
    <location>
        <begin position="107"/>
        <end position="128"/>
    </location>
</feature>
<evidence type="ECO:0000313" key="3">
    <source>
        <dbReference type="EMBL" id="KAF9129907.1"/>
    </source>
</evidence>
<dbReference type="Pfam" id="PF23948">
    <property type="entry name" value="ARM_5"/>
    <property type="match status" value="1"/>
</dbReference>
<feature type="non-terminal residue" evidence="3">
    <location>
        <position position="1450"/>
    </location>
</feature>
<evidence type="ECO:0000256" key="1">
    <source>
        <dbReference type="SAM" id="MobiDB-lite"/>
    </source>
</evidence>
<feature type="region of interest" description="Disordered" evidence="1">
    <location>
        <begin position="1269"/>
        <end position="1365"/>
    </location>
</feature>
<dbReference type="EMBL" id="JAAAUQ010001970">
    <property type="protein sequence ID" value="KAF9129907.1"/>
    <property type="molecule type" value="Genomic_DNA"/>
</dbReference>
<dbReference type="OrthoDB" id="538223at2759"/>
<dbReference type="InterPro" id="IPR027417">
    <property type="entry name" value="P-loop_NTPase"/>
</dbReference>
<gene>
    <name evidence="3" type="ORF">BG015_004084</name>
</gene>
<accession>A0A9P5REG9</accession>
<protein>
    <recommendedName>
        <fullName evidence="2">Arm-like repeat domain-containing protein</fullName>
    </recommendedName>
</protein>
<feature type="compositionally biased region" description="Polar residues" evidence="1">
    <location>
        <begin position="1120"/>
        <end position="1129"/>
    </location>
</feature>
<dbReference type="SUPFAM" id="SSF52540">
    <property type="entry name" value="P-loop containing nucleoside triphosphate hydrolases"/>
    <property type="match status" value="1"/>
</dbReference>
<feature type="compositionally biased region" description="Polar residues" evidence="1">
    <location>
        <begin position="1173"/>
        <end position="1185"/>
    </location>
</feature>
<feature type="region of interest" description="Disordered" evidence="1">
    <location>
        <begin position="1088"/>
        <end position="1185"/>
    </location>
</feature>
<evidence type="ECO:0000313" key="4">
    <source>
        <dbReference type="Proteomes" id="UP000748756"/>
    </source>
</evidence>
<proteinExistence type="predicted"/>
<feature type="compositionally biased region" description="Acidic residues" evidence="1">
    <location>
        <begin position="1162"/>
        <end position="1172"/>
    </location>
</feature>
<name>A0A9P5REG9_9FUNG</name>
<keyword evidence="4" id="KW-1185">Reference proteome</keyword>
<feature type="region of interest" description="Disordered" evidence="1">
    <location>
        <begin position="1401"/>
        <end position="1432"/>
    </location>
</feature>